<dbReference type="Proteomes" id="UP000246702">
    <property type="component" value="Unassembled WGS sequence"/>
</dbReference>
<protein>
    <submittedName>
        <fullName evidence="1">Uncharacterized protein</fullName>
    </submittedName>
</protein>
<dbReference type="OrthoDB" id="4485682at2759"/>
<dbReference type="STRING" id="1450535.A0A317XBS6"/>
<name>A0A317XBS6_9EURO</name>
<sequence>MGLTIKNTAGTKAGEQKRQADAELNSMLTYLRDKAKEQNQKRHFRNTDTAIFNQQYEGSSELVSSDGQSQLPRYYHIRERAELVRLLCYSALAETTENAHHRQLEYVRLLVRWQHRKESPRRGRQAAITIQHMPTPTPPKVRVIPEKYDPLQCPFCLSNTRLPPLDRVRRKCKMNKLWDHVEKIHCQELAAFDTGNRRCGICSIRDIDFLPSSRNEFKNHTQTVHGIRLRP</sequence>
<dbReference type="RefSeq" id="XP_025472797.1">
    <property type="nucleotide sequence ID" value="XM_025613077.1"/>
</dbReference>
<proteinExistence type="predicted"/>
<evidence type="ECO:0000313" key="1">
    <source>
        <dbReference type="EMBL" id="PWY96036.1"/>
    </source>
</evidence>
<evidence type="ECO:0000313" key="2">
    <source>
        <dbReference type="Proteomes" id="UP000246702"/>
    </source>
</evidence>
<dbReference type="AlphaFoldDB" id="A0A317XBS6"/>
<dbReference type="EMBL" id="MSFK01000002">
    <property type="protein sequence ID" value="PWY96036.1"/>
    <property type="molecule type" value="Genomic_DNA"/>
</dbReference>
<organism evidence="1 2">
    <name type="scientific">Aspergillus sclerotioniger CBS 115572</name>
    <dbReference type="NCBI Taxonomy" id="1450535"/>
    <lineage>
        <taxon>Eukaryota</taxon>
        <taxon>Fungi</taxon>
        <taxon>Dikarya</taxon>
        <taxon>Ascomycota</taxon>
        <taxon>Pezizomycotina</taxon>
        <taxon>Eurotiomycetes</taxon>
        <taxon>Eurotiomycetidae</taxon>
        <taxon>Eurotiales</taxon>
        <taxon>Aspergillaceae</taxon>
        <taxon>Aspergillus</taxon>
        <taxon>Aspergillus subgen. Circumdati</taxon>
    </lineage>
</organism>
<accession>A0A317XBS6</accession>
<comment type="caution">
    <text evidence="1">The sequence shown here is derived from an EMBL/GenBank/DDBJ whole genome shotgun (WGS) entry which is preliminary data.</text>
</comment>
<dbReference type="GeneID" id="37115220"/>
<keyword evidence="2" id="KW-1185">Reference proteome</keyword>
<reference evidence="1 2" key="1">
    <citation type="submission" date="2016-12" db="EMBL/GenBank/DDBJ databases">
        <title>The genomes of Aspergillus section Nigri reveals drivers in fungal speciation.</title>
        <authorList>
            <consortium name="DOE Joint Genome Institute"/>
            <person name="Vesth T.C."/>
            <person name="Nybo J."/>
            <person name="Theobald S."/>
            <person name="Brandl J."/>
            <person name="Frisvad J.C."/>
            <person name="Nielsen K.F."/>
            <person name="Lyhne E.K."/>
            <person name="Kogle M.E."/>
            <person name="Kuo A."/>
            <person name="Riley R."/>
            <person name="Clum A."/>
            <person name="Nolan M."/>
            <person name="Lipzen A."/>
            <person name="Salamov A."/>
            <person name="Henrissat B."/>
            <person name="Wiebenga A."/>
            <person name="De Vries R.P."/>
            <person name="Grigoriev I.V."/>
            <person name="Mortensen U.H."/>
            <person name="Andersen M.R."/>
            <person name="Baker S.E."/>
        </authorList>
    </citation>
    <scope>NUCLEOTIDE SEQUENCE [LARGE SCALE GENOMIC DNA]</scope>
    <source>
        <strain evidence="1 2">CBS 115572</strain>
    </source>
</reference>
<gene>
    <name evidence="1" type="ORF">BO94DRAFT_542116</name>
</gene>